<feature type="chain" id="PRO_5044173260" description="Secreted protein" evidence="1">
    <location>
        <begin position="32"/>
        <end position="115"/>
    </location>
</feature>
<proteinExistence type="predicted"/>
<dbReference type="Proteomes" id="UP000186091">
    <property type="component" value="Unassembled WGS sequence"/>
</dbReference>
<organism evidence="2 3">
    <name type="scientific">Corynebacterium glutamicum</name>
    <name type="common">Brevibacterium saccharolyticum</name>
    <dbReference type="NCBI Taxonomy" id="1718"/>
    <lineage>
        <taxon>Bacteria</taxon>
        <taxon>Bacillati</taxon>
        <taxon>Actinomycetota</taxon>
        <taxon>Actinomycetes</taxon>
        <taxon>Mycobacteriales</taxon>
        <taxon>Corynebacteriaceae</taxon>
        <taxon>Corynebacterium</taxon>
    </lineage>
</organism>
<dbReference type="AlphaFoldDB" id="A0AB36IKB0"/>
<dbReference type="PROSITE" id="PS51257">
    <property type="entry name" value="PROKAR_LIPOPROTEIN"/>
    <property type="match status" value="1"/>
</dbReference>
<evidence type="ECO:0000256" key="1">
    <source>
        <dbReference type="SAM" id="SignalP"/>
    </source>
</evidence>
<sequence>MSSFTRRLTITAVTVAIAATSLLAATTPASAACLDANGQQIGPLRVHASSENTSRVNDCEKVNLGTFWEGTNGEPGNFGIFNFKYANNKYFVVGINDITGLGLGSSDQNPLGTFG</sequence>
<dbReference type="EMBL" id="LOQT01000010">
    <property type="protein sequence ID" value="OKX84326.1"/>
    <property type="molecule type" value="Genomic_DNA"/>
</dbReference>
<evidence type="ECO:0008006" key="4">
    <source>
        <dbReference type="Google" id="ProtNLM"/>
    </source>
</evidence>
<reference evidence="2 3" key="1">
    <citation type="submission" date="2015-12" db="EMBL/GenBank/DDBJ databases">
        <title>Genome sequence of Corynebacterium AS 1.542.</title>
        <authorList>
            <person name="Yang J."/>
            <person name="Yang S."/>
        </authorList>
    </citation>
    <scope>NUCLEOTIDE SEQUENCE [LARGE SCALE GENOMIC DNA]</scope>
    <source>
        <strain evidence="2 3">AS 1.542</strain>
    </source>
</reference>
<dbReference type="PROSITE" id="PS51318">
    <property type="entry name" value="TAT"/>
    <property type="match status" value="1"/>
</dbReference>
<protein>
    <recommendedName>
        <fullName evidence="4">Secreted protein</fullName>
    </recommendedName>
</protein>
<gene>
    <name evidence="2" type="ORF">AUP69_00210</name>
</gene>
<comment type="caution">
    <text evidence="2">The sequence shown here is derived from an EMBL/GenBank/DDBJ whole genome shotgun (WGS) entry which is preliminary data.</text>
</comment>
<accession>A0AB36IKB0</accession>
<evidence type="ECO:0000313" key="3">
    <source>
        <dbReference type="Proteomes" id="UP000186091"/>
    </source>
</evidence>
<keyword evidence="1" id="KW-0732">Signal</keyword>
<evidence type="ECO:0000313" key="2">
    <source>
        <dbReference type="EMBL" id="OKX84326.1"/>
    </source>
</evidence>
<name>A0AB36IKB0_CORGT</name>
<dbReference type="InterPro" id="IPR006311">
    <property type="entry name" value="TAT_signal"/>
</dbReference>
<feature type="signal peptide" evidence="1">
    <location>
        <begin position="1"/>
        <end position="31"/>
    </location>
</feature>
<dbReference type="RefSeq" id="WP_003857319.1">
    <property type="nucleotide sequence ID" value="NZ_CP013991.1"/>
</dbReference>